<name>F6GYT9_VITVI</name>
<dbReference type="EC" id="3.2.2.6" evidence="1"/>
<dbReference type="InterPro" id="IPR036390">
    <property type="entry name" value="WH_DNA-bd_sf"/>
</dbReference>
<dbReference type="GO" id="GO:0006952">
    <property type="term" value="P:defense response"/>
    <property type="evidence" value="ECO:0007669"/>
    <property type="project" value="InterPro"/>
</dbReference>
<dbReference type="SUPFAM" id="SSF52058">
    <property type="entry name" value="L domain-like"/>
    <property type="match status" value="1"/>
</dbReference>
<dbReference type="InterPro" id="IPR045344">
    <property type="entry name" value="C-JID"/>
</dbReference>
<evidence type="ECO:0000313" key="10">
    <source>
        <dbReference type="Proteomes" id="UP000009183"/>
    </source>
</evidence>
<sequence length="732" mass="83979">MDGIRRKSRDVLMVGIFGSAGIGKTTIARALYDEISCQFDGASFLANIREVSKKDGLCCLQERLFCDILLGGRKVMLLRRDNLMESKFCTKKVLIVLDDVNDKKQLELLAGRHDWFGKGSRIIITCRNEHLLLRHKVDESYEFKKLDGLEALALLCHHALTEEQSPFKRFLFLDNIRARCENNPLKLKVAGSYLRGKEDANWEIYVNSKFLKVSYEDLLEEEKDIFLDVACFFQGECEDFVTKILEKPDFSAKQGVQVLSNRCLLTISEGKLWMDNSIQEMAWKIANKQAQIPGKPCRLWDHNKILHVLKRNEGIHALIEGISLELSKSKDKKFSGEAFSEMDALRLLKVFLGSGCVNDKETYKVHFSTDFTFPSYDKLRYLHGHGYQLDSFPSNFEAEELLELNMPCSSLKQIKGDEIHFPNLIALDLSHSQQLETISNFSRMPNLERLVLEGCRSLVKVDPSIVNLKKLSLMNLKGCKRLKSLPKRICKFKFLETLILTGCSRLEKLLGDREERQNSVNLKASRTYRRVIILPPALRILHLGHCKRFQEILKLPSSIQEVDAYNCISMGTLSWNTRLEASILQRIKINPESAFSIVLPGNTIPDCWVTHKVTGSSVTMKLKNPDRYNDDLLGFAVCLVFAPQAERPQLNPEILCELKNFTFFYSCGEDSVDEFPESDQEWGNNSTEHVWLAYRPHARADRCHPKEWNHIKASFEVFDCVVKKCAIRLIYK</sequence>
<feature type="domain" description="Disease resistance protein Roq1-like winged-helix" evidence="8">
    <location>
        <begin position="220"/>
        <end position="288"/>
    </location>
</feature>
<evidence type="ECO:0000256" key="4">
    <source>
        <dbReference type="ARBA" id="ARBA00023027"/>
    </source>
</evidence>
<keyword evidence="2" id="KW-0433">Leucine-rich repeat</keyword>
<evidence type="ECO:0000313" key="9">
    <source>
        <dbReference type="EMBL" id="CCB45125.1"/>
    </source>
</evidence>
<dbReference type="InParanoid" id="F6GYT9"/>
<dbReference type="EMBL" id="FN594973">
    <property type="protein sequence ID" value="CCB45125.1"/>
    <property type="molecule type" value="Genomic_DNA"/>
</dbReference>
<dbReference type="Pfam" id="PF20160">
    <property type="entry name" value="C-JID"/>
    <property type="match status" value="1"/>
</dbReference>
<dbReference type="SUPFAM" id="SSF52540">
    <property type="entry name" value="P-loop containing nucleoside triphosphate hydrolases"/>
    <property type="match status" value="1"/>
</dbReference>
<dbReference type="Pfam" id="PF00931">
    <property type="entry name" value="NB-ARC"/>
    <property type="match status" value="1"/>
</dbReference>
<keyword evidence="4" id="KW-0520">NAD</keyword>
<dbReference type="SUPFAM" id="SSF46785">
    <property type="entry name" value="Winged helix' DNA-binding domain"/>
    <property type="match status" value="1"/>
</dbReference>
<dbReference type="Gene3D" id="3.80.10.10">
    <property type="entry name" value="Ribonuclease Inhibitor"/>
    <property type="match status" value="1"/>
</dbReference>
<dbReference type="InterPro" id="IPR044974">
    <property type="entry name" value="Disease_R_plants"/>
</dbReference>
<protein>
    <recommendedName>
        <fullName evidence="1">ADP-ribosyl cyclase/cyclic ADP-ribose hydrolase</fullName>
        <ecNumber evidence="1">3.2.2.6</ecNumber>
    </recommendedName>
</protein>
<dbReference type="PANTHER" id="PTHR11017">
    <property type="entry name" value="LEUCINE-RICH REPEAT-CONTAINING PROTEIN"/>
    <property type="match status" value="1"/>
</dbReference>
<dbReference type="GO" id="GO:0061809">
    <property type="term" value="F:NAD+ nucleosidase activity, cyclic ADP-ribose generating"/>
    <property type="evidence" value="ECO:0007669"/>
    <property type="project" value="UniProtKB-EC"/>
</dbReference>
<feature type="domain" description="C-JID" evidence="7">
    <location>
        <begin position="599"/>
        <end position="732"/>
    </location>
</feature>
<dbReference type="PRINTS" id="PR00364">
    <property type="entry name" value="DISEASERSIST"/>
</dbReference>
<dbReference type="OrthoDB" id="1357022at2759"/>
<evidence type="ECO:0000259" key="6">
    <source>
        <dbReference type="Pfam" id="PF00931"/>
    </source>
</evidence>
<gene>
    <name evidence="9" type="ordered locus">VIT_18s0117g00080</name>
</gene>
<evidence type="ECO:0000256" key="5">
    <source>
        <dbReference type="ARBA" id="ARBA00047304"/>
    </source>
</evidence>
<evidence type="ECO:0000256" key="1">
    <source>
        <dbReference type="ARBA" id="ARBA00011982"/>
    </source>
</evidence>
<dbReference type="InterPro" id="IPR032675">
    <property type="entry name" value="LRR_dom_sf"/>
</dbReference>
<dbReference type="InterPro" id="IPR002182">
    <property type="entry name" value="NB-ARC"/>
</dbReference>
<dbReference type="InterPro" id="IPR027417">
    <property type="entry name" value="P-loop_NTPase"/>
</dbReference>
<dbReference type="AlphaFoldDB" id="F6GYT9"/>
<organism evidence="9 10">
    <name type="scientific">Vitis vinifera</name>
    <name type="common">Grape</name>
    <dbReference type="NCBI Taxonomy" id="29760"/>
    <lineage>
        <taxon>Eukaryota</taxon>
        <taxon>Viridiplantae</taxon>
        <taxon>Streptophyta</taxon>
        <taxon>Embryophyta</taxon>
        <taxon>Tracheophyta</taxon>
        <taxon>Spermatophyta</taxon>
        <taxon>Magnoliopsida</taxon>
        <taxon>eudicotyledons</taxon>
        <taxon>Gunneridae</taxon>
        <taxon>Pentapetalae</taxon>
        <taxon>rosids</taxon>
        <taxon>Vitales</taxon>
        <taxon>Vitaceae</taxon>
        <taxon>Viteae</taxon>
        <taxon>Vitis</taxon>
    </lineage>
</organism>
<dbReference type="HOGENOM" id="CLU_001561_0_2_1"/>
<feature type="domain" description="NB-ARC" evidence="6">
    <location>
        <begin position="8"/>
        <end position="163"/>
    </location>
</feature>
<dbReference type="SMR" id="F6GYT9"/>
<comment type="catalytic activity">
    <reaction evidence="5">
        <text>NAD(+) + H2O = ADP-D-ribose + nicotinamide + H(+)</text>
        <dbReference type="Rhea" id="RHEA:16301"/>
        <dbReference type="ChEBI" id="CHEBI:15377"/>
        <dbReference type="ChEBI" id="CHEBI:15378"/>
        <dbReference type="ChEBI" id="CHEBI:17154"/>
        <dbReference type="ChEBI" id="CHEBI:57540"/>
        <dbReference type="ChEBI" id="CHEBI:57967"/>
        <dbReference type="EC" id="3.2.2.6"/>
    </reaction>
    <physiologicalReaction direction="left-to-right" evidence="5">
        <dbReference type="Rhea" id="RHEA:16302"/>
    </physiologicalReaction>
</comment>
<dbReference type="eggNOG" id="ENOG502R41B">
    <property type="taxonomic scope" value="Eukaryota"/>
</dbReference>
<dbReference type="PANTHER" id="PTHR11017:SF570">
    <property type="entry name" value="DISEASE RESISTANCE PROTEIN (TIR-NBS CLASS)-RELATED"/>
    <property type="match status" value="1"/>
</dbReference>
<accession>F6GYT9</accession>
<dbReference type="Pfam" id="PF23282">
    <property type="entry name" value="WHD_ROQ1"/>
    <property type="match status" value="1"/>
</dbReference>
<evidence type="ECO:0000259" key="7">
    <source>
        <dbReference type="Pfam" id="PF20160"/>
    </source>
</evidence>
<keyword evidence="10" id="KW-1185">Reference proteome</keyword>
<dbReference type="GO" id="GO:0043531">
    <property type="term" value="F:ADP binding"/>
    <property type="evidence" value="ECO:0007669"/>
    <property type="project" value="InterPro"/>
</dbReference>
<dbReference type="Gene3D" id="3.40.50.300">
    <property type="entry name" value="P-loop containing nucleotide triphosphate hydrolases"/>
    <property type="match status" value="1"/>
</dbReference>
<dbReference type="Proteomes" id="UP000009183">
    <property type="component" value="Chromosome 18"/>
</dbReference>
<evidence type="ECO:0000259" key="8">
    <source>
        <dbReference type="Pfam" id="PF23282"/>
    </source>
</evidence>
<evidence type="ECO:0000256" key="3">
    <source>
        <dbReference type="ARBA" id="ARBA00022737"/>
    </source>
</evidence>
<dbReference type="InterPro" id="IPR058192">
    <property type="entry name" value="WHD_ROQ1-like"/>
</dbReference>
<proteinExistence type="predicted"/>
<keyword evidence="3" id="KW-0677">Repeat</keyword>
<dbReference type="PaxDb" id="29760-VIT_18s0117g00080.t01"/>
<evidence type="ECO:0000256" key="2">
    <source>
        <dbReference type="ARBA" id="ARBA00022614"/>
    </source>
</evidence>
<reference evidence="10" key="1">
    <citation type="journal article" date="2007" name="Nature">
        <title>The grapevine genome sequence suggests ancestral hexaploidization in major angiosperm phyla.</title>
        <authorList>
            <consortium name="The French-Italian Public Consortium for Grapevine Genome Characterization."/>
            <person name="Jaillon O."/>
            <person name="Aury J.-M."/>
            <person name="Noel B."/>
            <person name="Policriti A."/>
            <person name="Clepet C."/>
            <person name="Casagrande A."/>
            <person name="Choisne N."/>
            <person name="Aubourg S."/>
            <person name="Vitulo N."/>
            <person name="Jubin C."/>
            <person name="Vezzi A."/>
            <person name="Legeai F."/>
            <person name="Hugueney P."/>
            <person name="Dasilva C."/>
            <person name="Horner D."/>
            <person name="Mica E."/>
            <person name="Jublot D."/>
            <person name="Poulain J."/>
            <person name="Bruyere C."/>
            <person name="Billault A."/>
            <person name="Segurens B."/>
            <person name="Gouyvenoux M."/>
            <person name="Ugarte E."/>
            <person name="Cattonaro F."/>
            <person name="Anthouard V."/>
            <person name="Vico V."/>
            <person name="Del Fabbro C."/>
            <person name="Alaux M."/>
            <person name="Di Gaspero G."/>
            <person name="Dumas V."/>
            <person name="Felice N."/>
            <person name="Paillard S."/>
            <person name="Juman I."/>
            <person name="Moroldo M."/>
            <person name="Scalabrin S."/>
            <person name="Canaguier A."/>
            <person name="Le Clainche I."/>
            <person name="Malacrida G."/>
            <person name="Durand E."/>
            <person name="Pesole G."/>
            <person name="Laucou V."/>
            <person name="Chatelet P."/>
            <person name="Merdinoglu D."/>
            <person name="Delledonne M."/>
            <person name="Pezzotti M."/>
            <person name="Lecharny A."/>
            <person name="Scarpelli C."/>
            <person name="Artiguenave F."/>
            <person name="Pe M.E."/>
            <person name="Valle G."/>
            <person name="Morgante M."/>
            <person name="Caboche M."/>
            <person name="Adam-Blondon A.-F."/>
            <person name="Weissenbach J."/>
            <person name="Quetier F."/>
            <person name="Wincker P."/>
        </authorList>
    </citation>
    <scope>NUCLEOTIDE SEQUENCE [LARGE SCALE GENOMIC DNA]</scope>
    <source>
        <strain evidence="10">cv. Pinot noir / PN40024</strain>
    </source>
</reference>